<proteinExistence type="predicted"/>
<dbReference type="OrthoDB" id="10548608at2759"/>
<organism evidence="2 3">
    <name type="scientific">Armillaria ostoyae</name>
    <name type="common">Armillaria root rot fungus</name>
    <dbReference type="NCBI Taxonomy" id="47428"/>
    <lineage>
        <taxon>Eukaryota</taxon>
        <taxon>Fungi</taxon>
        <taxon>Dikarya</taxon>
        <taxon>Basidiomycota</taxon>
        <taxon>Agaricomycotina</taxon>
        <taxon>Agaricomycetes</taxon>
        <taxon>Agaricomycetidae</taxon>
        <taxon>Agaricales</taxon>
        <taxon>Marasmiineae</taxon>
        <taxon>Physalacriaceae</taxon>
        <taxon>Armillaria</taxon>
    </lineage>
</organism>
<name>A0A284S6Y2_ARMOS</name>
<feature type="compositionally biased region" description="Basic residues" evidence="1">
    <location>
        <begin position="157"/>
        <end position="166"/>
    </location>
</feature>
<dbReference type="EMBL" id="FUEG01000037">
    <property type="protein sequence ID" value="SJL16761.1"/>
    <property type="molecule type" value="Genomic_DNA"/>
</dbReference>
<evidence type="ECO:0000256" key="1">
    <source>
        <dbReference type="SAM" id="MobiDB-lite"/>
    </source>
</evidence>
<protein>
    <submittedName>
        <fullName evidence="2">Uncharacterized protein</fullName>
    </submittedName>
</protein>
<feature type="region of interest" description="Disordered" evidence="1">
    <location>
        <begin position="145"/>
        <end position="182"/>
    </location>
</feature>
<sequence length="182" mass="20288">MVDDLPGEIPIFPPSIAPCSLFLSILHKDGASSKRWDEVALNDDGKRENLEGGSSGYSCASKTVLVFNSAPRRYTVILRADITEGMGRSFRSLTFLGAYPPVIQAGAILARGDVPSSREQAHDGNGRRYSWRRVVPCARPLRFSTQNGDLKHEKPAHTTRVRRSRERRFDLNYGVRTSGKRD</sequence>
<reference evidence="3" key="1">
    <citation type="journal article" date="2017" name="Nat. Ecol. Evol.">
        <title>Genome expansion and lineage-specific genetic innovations in the forest pathogenic fungi Armillaria.</title>
        <authorList>
            <person name="Sipos G."/>
            <person name="Prasanna A.N."/>
            <person name="Walter M.C."/>
            <person name="O'Connor E."/>
            <person name="Balint B."/>
            <person name="Krizsan K."/>
            <person name="Kiss B."/>
            <person name="Hess J."/>
            <person name="Varga T."/>
            <person name="Slot J."/>
            <person name="Riley R."/>
            <person name="Boka B."/>
            <person name="Rigling D."/>
            <person name="Barry K."/>
            <person name="Lee J."/>
            <person name="Mihaltcheva S."/>
            <person name="LaButti K."/>
            <person name="Lipzen A."/>
            <person name="Waldron R."/>
            <person name="Moloney N.M."/>
            <person name="Sperisen C."/>
            <person name="Kredics L."/>
            <person name="Vagvoelgyi C."/>
            <person name="Patrignani A."/>
            <person name="Fitzpatrick D."/>
            <person name="Nagy I."/>
            <person name="Doyle S."/>
            <person name="Anderson J.B."/>
            <person name="Grigoriev I.V."/>
            <person name="Gueldener U."/>
            <person name="Muensterkoetter M."/>
            <person name="Nagy L.G."/>
        </authorList>
    </citation>
    <scope>NUCLEOTIDE SEQUENCE [LARGE SCALE GENOMIC DNA]</scope>
    <source>
        <strain evidence="3">C18/9</strain>
    </source>
</reference>
<gene>
    <name evidence="2" type="ORF">ARMOST_20290</name>
</gene>
<evidence type="ECO:0000313" key="2">
    <source>
        <dbReference type="EMBL" id="SJL16761.1"/>
    </source>
</evidence>
<dbReference type="Proteomes" id="UP000219338">
    <property type="component" value="Unassembled WGS sequence"/>
</dbReference>
<dbReference type="AlphaFoldDB" id="A0A284S6Y2"/>
<evidence type="ECO:0000313" key="3">
    <source>
        <dbReference type="Proteomes" id="UP000219338"/>
    </source>
</evidence>
<accession>A0A284S6Y2</accession>
<keyword evidence="3" id="KW-1185">Reference proteome</keyword>